<keyword evidence="14" id="KW-1185">Reference proteome</keyword>
<dbReference type="EMBL" id="GBYB01008716">
    <property type="protein sequence ID" value="JAG78483.1"/>
    <property type="molecule type" value="Transcribed_RNA"/>
</dbReference>
<dbReference type="FunFam" id="1.20.120.1770:FF:000001">
    <property type="entry name" value="Cytochrome b reductase 1"/>
    <property type="match status" value="1"/>
</dbReference>
<feature type="transmembrane region" description="Helical" evidence="11">
    <location>
        <begin position="147"/>
        <end position="169"/>
    </location>
</feature>
<gene>
    <name evidence="13" type="primary">CYB561_1</name>
    <name evidence="15" type="synonym">LOC105265581</name>
    <name evidence="13" type="ORF">g.67346</name>
</gene>
<feature type="transmembrane region" description="Helical" evidence="11">
    <location>
        <begin position="223"/>
        <end position="244"/>
    </location>
</feature>
<evidence type="ECO:0000259" key="12">
    <source>
        <dbReference type="PROSITE" id="PS50939"/>
    </source>
</evidence>
<comment type="cofactor">
    <cofactor evidence="1">
        <name>heme b</name>
        <dbReference type="ChEBI" id="CHEBI:60344"/>
    </cofactor>
</comment>
<accession>A0A0C9RNQ3</accession>
<dbReference type="GeneID" id="105265581"/>
<evidence type="ECO:0000256" key="10">
    <source>
        <dbReference type="ARBA" id="ARBA00023136"/>
    </source>
</evidence>
<name>A0A0C9RNQ3_9HYME</name>
<dbReference type="GO" id="GO:0046872">
    <property type="term" value="F:metal ion binding"/>
    <property type="evidence" value="ECO:0007669"/>
    <property type="project" value="UniProtKB-KW"/>
</dbReference>
<feature type="transmembrane region" description="Helical" evidence="11">
    <location>
        <begin position="77"/>
        <end position="95"/>
    </location>
</feature>
<evidence type="ECO:0000313" key="15">
    <source>
        <dbReference type="RefSeq" id="XP_011301438.1"/>
    </source>
</evidence>
<reference evidence="15" key="2">
    <citation type="submission" date="2025-04" db="UniProtKB">
        <authorList>
            <consortium name="RefSeq"/>
        </authorList>
    </citation>
    <scope>IDENTIFICATION</scope>
    <source>
        <strain evidence="15">USDA-PBARC FA_bdor</strain>
        <tissue evidence="15">Whole organism</tissue>
    </source>
</reference>
<feature type="transmembrane region" description="Helical" evidence="11">
    <location>
        <begin position="107"/>
        <end position="127"/>
    </location>
</feature>
<evidence type="ECO:0000313" key="14">
    <source>
        <dbReference type="Proteomes" id="UP000694866"/>
    </source>
</evidence>
<evidence type="ECO:0000313" key="13">
    <source>
        <dbReference type="EMBL" id="JAG78483.1"/>
    </source>
</evidence>
<dbReference type="Proteomes" id="UP000694866">
    <property type="component" value="Unplaced"/>
</dbReference>
<keyword evidence="5 11" id="KW-0812">Transmembrane</keyword>
<dbReference type="GO" id="GO:0016020">
    <property type="term" value="C:membrane"/>
    <property type="evidence" value="ECO:0007669"/>
    <property type="project" value="UniProtKB-SubCell"/>
</dbReference>
<dbReference type="InterPro" id="IPR043205">
    <property type="entry name" value="CYB561/CYBRD1-like"/>
</dbReference>
<keyword evidence="8 11" id="KW-1133">Transmembrane helix</keyword>
<evidence type="ECO:0000256" key="7">
    <source>
        <dbReference type="ARBA" id="ARBA00022982"/>
    </source>
</evidence>
<evidence type="ECO:0000256" key="6">
    <source>
        <dbReference type="ARBA" id="ARBA00022723"/>
    </source>
</evidence>
<evidence type="ECO:0000256" key="5">
    <source>
        <dbReference type="ARBA" id="ARBA00022692"/>
    </source>
</evidence>
<evidence type="ECO:0000256" key="8">
    <source>
        <dbReference type="ARBA" id="ARBA00022989"/>
    </source>
</evidence>
<dbReference type="PROSITE" id="PS50939">
    <property type="entry name" value="CYTOCHROME_B561"/>
    <property type="match status" value="1"/>
</dbReference>
<protein>
    <submittedName>
        <fullName evidence="13">CYB561_1 protein</fullName>
    </submittedName>
    <submittedName>
        <fullName evidence="15">Cytochrome b561 isoform X1</fullName>
    </submittedName>
</protein>
<evidence type="ECO:0000256" key="9">
    <source>
        <dbReference type="ARBA" id="ARBA00023004"/>
    </source>
</evidence>
<proteinExistence type="predicted"/>
<organism evidence="13">
    <name type="scientific">Fopius arisanus</name>
    <dbReference type="NCBI Taxonomy" id="64838"/>
    <lineage>
        <taxon>Eukaryota</taxon>
        <taxon>Metazoa</taxon>
        <taxon>Ecdysozoa</taxon>
        <taxon>Arthropoda</taxon>
        <taxon>Hexapoda</taxon>
        <taxon>Insecta</taxon>
        <taxon>Pterygota</taxon>
        <taxon>Neoptera</taxon>
        <taxon>Endopterygota</taxon>
        <taxon>Hymenoptera</taxon>
        <taxon>Apocrita</taxon>
        <taxon>Ichneumonoidea</taxon>
        <taxon>Braconidae</taxon>
        <taxon>Opiinae</taxon>
        <taxon>Fopius</taxon>
    </lineage>
</organism>
<keyword evidence="6" id="KW-0479">Metal-binding</keyword>
<accession>A0A9R1T295</accession>
<keyword evidence="3" id="KW-0813">Transport</keyword>
<evidence type="ECO:0000256" key="1">
    <source>
        <dbReference type="ARBA" id="ARBA00001970"/>
    </source>
</evidence>
<keyword evidence="7" id="KW-0249">Electron transport</keyword>
<evidence type="ECO:0000256" key="11">
    <source>
        <dbReference type="SAM" id="Phobius"/>
    </source>
</evidence>
<dbReference type="PANTHER" id="PTHR10106">
    <property type="entry name" value="CYTOCHROME B561-RELATED"/>
    <property type="match status" value="1"/>
</dbReference>
<dbReference type="AlphaFoldDB" id="A0A0C9RNQ3"/>
<feature type="transmembrane region" description="Helical" evidence="11">
    <location>
        <begin position="35"/>
        <end position="57"/>
    </location>
</feature>
<feature type="transmembrane region" description="Helical" evidence="11">
    <location>
        <begin position="181"/>
        <end position="203"/>
    </location>
</feature>
<sequence>MASRDDYEYHLCAGGENMDQIGEPTPGQRLEGFKFLFAVTEAIGGALIVLVFVWVVHFRGGFAWSSDVSLQFNWHPFLMTVGLVFLYANGMLIYRIQRNVRKRRLKLLHGGMMVFTLFLTVIALVAVFDMHNNSKPPIPNMYTLHSWVGLTSVILFGCQWLAGLVSFLYPGIQAPLRAAYLPIHTYFGTAGFIGVIASCLLGLNEKAIFALTPQTYSKFTSEGVFINVIGLLFVVFAGLVVYLVSQDRYRRLPRPEDEVLLTGQSQ</sequence>
<feature type="domain" description="Cytochrome b561" evidence="12">
    <location>
        <begin position="39"/>
        <end position="245"/>
    </location>
</feature>
<dbReference type="PANTHER" id="PTHR10106:SF0">
    <property type="entry name" value="LD36721P"/>
    <property type="match status" value="1"/>
</dbReference>
<keyword evidence="9" id="KW-0408">Iron</keyword>
<evidence type="ECO:0000256" key="2">
    <source>
        <dbReference type="ARBA" id="ARBA00004141"/>
    </source>
</evidence>
<evidence type="ECO:0000256" key="4">
    <source>
        <dbReference type="ARBA" id="ARBA00022617"/>
    </source>
</evidence>
<dbReference type="InterPro" id="IPR006593">
    <property type="entry name" value="Cyt_b561/ferric_Rdtase_TM"/>
</dbReference>
<keyword evidence="4" id="KW-0349">Heme</keyword>
<dbReference type="RefSeq" id="XP_011301438.1">
    <property type="nucleotide sequence ID" value="XM_011303136.1"/>
</dbReference>
<dbReference type="SMART" id="SM00665">
    <property type="entry name" value="B561"/>
    <property type="match status" value="1"/>
</dbReference>
<dbReference type="KEGG" id="fas:105265581"/>
<keyword evidence="10 11" id="KW-0472">Membrane</keyword>
<evidence type="ECO:0000256" key="3">
    <source>
        <dbReference type="ARBA" id="ARBA00022448"/>
    </source>
</evidence>
<comment type="subcellular location">
    <subcellularLocation>
        <location evidence="2">Membrane</location>
        <topology evidence="2">Multi-pass membrane protein</topology>
    </subcellularLocation>
</comment>
<reference evidence="13" key="1">
    <citation type="submission" date="2015-01" db="EMBL/GenBank/DDBJ databases">
        <title>Transcriptome Assembly of Fopius arisanus.</title>
        <authorList>
            <person name="Geib S."/>
        </authorList>
    </citation>
    <scope>NUCLEOTIDE SEQUENCE</scope>
</reference>
<dbReference type="OrthoDB" id="907479at2759"/>
<dbReference type="Gene3D" id="1.20.120.1770">
    <property type="match status" value="1"/>
</dbReference>
<dbReference type="GO" id="GO:0016491">
    <property type="term" value="F:oxidoreductase activity"/>
    <property type="evidence" value="ECO:0007669"/>
    <property type="project" value="InterPro"/>
</dbReference>
<dbReference type="Pfam" id="PF03188">
    <property type="entry name" value="Cytochrom_B561"/>
    <property type="match status" value="1"/>
</dbReference>